<accession>A0ABR6PU65</accession>
<dbReference type="Proteomes" id="UP000587367">
    <property type="component" value="Unassembled WGS sequence"/>
</dbReference>
<gene>
    <name evidence="1" type="ORF">HNP24_000059</name>
</gene>
<keyword evidence="2" id="KW-1185">Reference proteome</keyword>
<comment type="caution">
    <text evidence="1">The sequence shown here is derived from an EMBL/GenBank/DDBJ whole genome shotgun (WGS) entry which is preliminary data.</text>
</comment>
<protein>
    <submittedName>
        <fullName evidence="1">Uncharacterized protein</fullName>
    </submittedName>
</protein>
<dbReference type="EMBL" id="JACHKS010000001">
    <property type="protein sequence ID" value="MBB6329109.1"/>
    <property type="molecule type" value="Genomic_DNA"/>
</dbReference>
<evidence type="ECO:0000313" key="1">
    <source>
        <dbReference type="EMBL" id="MBB6329109.1"/>
    </source>
</evidence>
<organism evidence="1 2">
    <name type="scientific">Chryseobacterium sediminis</name>
    <dbReference type="NCBI Taxonomy" id="1679494"/>
    <lineage>
        <taxon>Bacteria</taxon>
        <taxon>Pseudomonadati</taxon>
        <taxon>Bacteroidota</taxon>
        <taxon>Flavobacteriia</taxon>
        <taxon>Flavobacteriales</taxon>
        <taxon>Weeksellaceae</taxon>
        <taxon>Chryseobacterium group</taxon>
        <taxon>Chryseobacterium</taxon>
    </lineage>
</organism>
<reference evidence="1 2" key="1">
    <citation type="submission" date="2020-08" db="EMBL/GenBank/DDBJ databases">
        <title>Functional genomics of gut bacteria from endangered species of beetles.</title>
        <authorList>
            <person name="Carlos-Shanley C."/>
        </authorList>
    </citation>
    <scope>NUCLEOTIDE SEQUENCE [LARGE SCALE GENOMIC DNA]</scope>
    <source>
        <strain evidence="1 2">S00068</strain>
    </source>
</reference>
<sequence>MENLLNLLFEPLRYDEDVKNMKISFALSLRIRMIYLTILYFLNPS</sequence>
<name>A0ABR6PU65_9FLAO</name>
<proteinExistence type="predicted"/>
<evidence type="ECO:0000313" key="2">
    <source>
        <dbReference type="Proteomes" id="UP000587367"/>
    </source>
</evidence>